<dbReference type="Gramene" id="PUZ65807">
    <property type="protein sequence ID" value="PUZ65807"/>
    <property type="gene ID" value="GQ55_3G255000"/>
</dbReference>
<protein>
    <submittedName>
        <fullName evidence="2">Uncharacterized protein</fullName>
    </submittedName>
</protein>
<accession>A0A2T7EDA6</accession>
<dbReference type="Proteomes" id="UP000244336">
    <property type="component" value="Chromosome 3"/>
</dbReference>
<sequence>MKMESSRDLSRKPGSLHCKKLHLICGENDVKGPHAEGLKFGKLQEASGSNRGMNWAVPTPRLTYQFIHHPPPRRREARGTPSRTGGSC</sequence>
<evidence type="ECO:0000313" key="3">
    <source>
        <dbReference type="Proteomes" id="UP000244336"/>
    </source>
</evidence>
<evidence type="ECO:0000313" key="2">
    <source>
        <dbReference type="EMBL" id="PUZ65807.1"/>
    </source>
</evidence>
<name>A0A2T7EDA6_9POAL</name>
<dbReference type="EMBL" id="CM009751">
    <property type="protein sequence ID" value="PUZ65807.1"/>
    <property type="molecule type" value="Genomic_DNA"/>
</dbReference>
<organism evidence="2 3">
    <name type="scientific">Panicum hallii var. hallii</name>
    <dbReference type="NCBI Taxonomy" id="1504633"/>
    <lineage>
        <taxon>Eukaryota</taxon>
        <taxon>Viridiplantae</taxon>
        <taxon>Streptophyta</taxon>
        <taxon>Embryophyta</taxon>
        <taxon>Tracheophyta</taxon>
        <taxon>Spermatophyta</taxon>
        <taxon>Magnoliopsida</taxon>
        <taxon>Liliopsida</taxon>
        <taxon>Poales</taxon>
        <taxon>Poaceae</taxon>
        <taxon>PACMAD clade</taxon>
        <taxon>Panicoideae</taxon>
        <taxon>Panicodae</taxon>
        <taxon>Paniceae</taxon>
        <taxon>Panicinae</taxon>
        <taxon>Panicum</taxon>
        <taxon>Panicum sect. Panicum</taxon>
    </lineage>
</organism>
<dbReference type="AlphaFoldDB" id="A0A2T7EDA6"/>
<reference evidence="2 3" key="1">
    <citation type="submission" date="2018-04" db="EMBL/GenBank/DDBJ databases">
        <title>WGS assembly of Panicum hallii var. hallii HAL2.</title>
        <authorList>
            <person name="Lovell J."/>
            <person name="Jenkins J."/>
            <person name="Lowry D."/>
            <person name="Mamidi S."/>
            <person name="Sreedasyam A."/>
            <person name="Weng X."/>
            <person name="Barry K."/>
            <person name="Bonette J."/>
            <person name="Campitelli B."/>
            <person name="Daum C."/>
            <person name="Gordon S."/>
            <person name="Gould B."/>
            <person name="Lipzen A."/>
            <person name="MacQueen A."/>
            <person name="Palacio-Mejia J."/>
            <person name="Plott C."/>
            <person name="Shakirov E."/>
            <person name="Shu S."/>
            <person name="Yoshinaga Y."/>
            <person name="Zane M."/>
            <person name="Rokhsar D."/>
            <person name="Grimwood J."/>
            <person name="Schmutz J."/>
            <person name="Juenger T."/>
        </authorList>
    </citation>
    <scope>NUCLEOTIDE SEQUENCE [LARGE SCALE GENOMIC DNA]</scope>
    <source>
        <strain evidence="3">cv. HAL2</strain>
    </source>
</reference>
<gene>
    <name evidence="2" type="ORF">GQ55_3G255000</name>
</gene>
<evidence type="ECO:0000256" key="1">
    <source>
        <dbReference type="SAM" id="MobiDB-lite"/>
    </source>
</evidence>
<proteinExistence type="predicted"/>
<feature type="region of interest" description="Disordered" evidence="1">
    <location>
        <begin position="64"/>
        <end position="88"/>
    </location>
</feature>
<keyword evidence="3" id="KW-1185">Reference proteome</keyword>